<dbReference type="HOGENOM" id="CLU_710038_0_0_1"/>
<sequence>MQVGRMKCGCAAEVSSSAALRDPKENEVQKTPLAYQGTLSGYTSSGVVVWGLGVLVRAGVGWAYIKDAAAINTIIAITGTHRDGFGGEVWLSCELSRLASPAPDIKHHFKPLHPDVEIAWGSHRHHATIFLGLLSTLAELTRERRSHIEAGRGSLLALLLERRAEEKQECLEEKLSLSVASVSSEDGMANQTCIQQRDRDYMFVCSAARLFIATPCTCSNRLTPYQVQQKEDSLCGLKFRSLKRATASCTHIADGMGRRALSAQNNCLSGTTQPFGTPKDTLQLMQSTQKYQAVAGNHDMQQHSPARDSKSAFSQSCSATLLPSPSLSRPERSQGSARKWALFNNLGLAIQARVGDVQQFEEMVVFQVCYAPAPGNADQMYRIMARLSL</sequence>
<dbReference type="RefSeq" id="XP_007920831.1">
    <property type="nucleotide sequence ID" value="XM_007922640.1"/>
</dbReference>
<accession>N1Q5R6</accession>
<gene>
    <name evidence="1" type="ORF">MYCFIDRAFT_205649</name>
</gene>
<proteinExistence type="predicted"/>
<organism evidence="1 2">
    <name type="scientific">Pseudocercospora fijiensis (strain CIRAD86)</name>
    <name type="common">Black leaf streak disease fungus</name>
    <name type="synonym">Mycosphaerella fijiensis</name>
    <dbReference type="NCBI Taxonomy" id="383855"/>
    <lineage>
        <taxon>Eukaryota</taxon>
        <taxon>Fungi</taxon>
        <taxon>Dikarya</taxon>
        <taxon>Ascomycota</taxon>
        <taxon>Pezizomycotina</taxon>
        <taxon>Dothideomycetes</taxon>
        <taxon>Dothideomycetidae</taxon>
        <taxon>Mycosphaerellales</taxon>
        <taxon>Mycosphaerellaceae</taxon>
        <taxon>Pseudocercospora</taxon>
    </lineage>
</organism>
<evidence type="ECO:0000313" key="2">
    <source>
        <dbReference type="Proteomes" id="UP000016932"/>
    </source>
</evidence>
<protein>
    <submittedName>
        <fullName evidence="1">Uncharacterized protein</fullName>
    </submittedName>
</protein>
<dbReference type="KEGG" id="pfj:MYCFIDRAFT_205649"/>
<dbReference type="AlphaFoldDB" id="N1Q5R6"/>
<keyword evidence="2" id="KW-1185">Reference proteome</keyword>
<dbReference type="VEuPathDB" id="FungiDB:MYCFIDRAFT_205649"/>
<dbReference type="EMBL" id="KB446555">
    <property type="protein sequence ID" value="EME87360.1"/>
    <property type="molecule type" value="Genomic_DNA"/>
</dbReference>
<reference evidence="1 2" key="1">
    <citation type="journal article" date="2012" name="PLoS Pathog.">
        <title>Diverse lifestyles and strategies of plant pathogenesis encoded in the genomes of eighteen Dothideomycetes fungi.</title>
        <authorList>
            <person name="Ohm R.A."/>
            <person name="Feau N."/>
            <person name="Henrissat B."/>
            <person name="Schoch C.L."/>
            <person name="Horwitz B.A."/>
            <person name="Barry K.W."/>
            <person name="Condon B.J."/>
            <person name="Copeland A.C."/>
            <person name="Dhillon B."/>
            <person name="Glaser F."/>
            <person name="Hesse C.N."/>
            <person name="Kosti I."/>
            <person name="LaButti K."/>
            <person name="Lindquist E.A."/>
            <person name="Lucas S."/>
            <person name="Salamov A.A."/>
            <person name="Bradshaw R.E."/>
            <person name="Ciuffetti L."/>
            <person name="Hamelin R.C."/>
            <person name="Kema G.H.J."/>
            <person name="Lawrence C."/>
            <person name="Scott J.A."/>
            <person name="Spatafora J.W."/>
            <person name="Turgeon B.G."/>
            <person name="de Wit P.J.G.M."/>
            <person name="Zhong S."/>
            <person name="Goodwin S.B."/>
            <person name="Grigoriev I.V."/>
        </authorList>
    </citation>
    <scope>NUCLEOTIDE SEQUENCE [LARGE SCALE GENOMIC DNA]</scope>
    <source>
        <strain evidence="1 2">CIRAD86</strain>
    </source>
</reference>
<evidence type="ECO:0000313" key="1">
    <source>
        <dbReference type="EMBL" id="EME87360.1"/>
    </source>
</evidence>
<dbReference type="Proteomes" id="UP000016932">
    <property type="component" value="Unassembled WGS sequence"/>
</dbReference>
<name>N1Q5R6_PSEFD</name>
<dbReference type="GeneID" id="19336414"/>